<evidence type="ECO:0000256" key="2">
    <source>
        <dbReference type="PROSITE-ProRule" id="PRU01379"/>
    </source>
</evidence>
<evidence type="ECO:0000313" key="6">
    <source>
        <dbReference type="Proteomes" id="UP000595437"/>
    </source>
</evidence>
<dbReference type="GO" id="GO:0016485">
    <property type="term" value="P:protein processing"/>
    <property type="evidence" value="ECO:0007669"/>
    <property type="project" value="TreeGrafter"/>
</dbReference>
<evidence type="ECO:0000256" key="3">
    <source>
        <dbReference type="SAM" id="MobiDB-lite"/>
    </source>
</evidence>
<dbReference type="InterPro" id="IPR000834">
    <property type="entry name" value="Peptidase_M14"/>
</dbReference>
<dbReference type="InterPro" id="IPR050753">
    <property type="entry name" value="Peptidase_M14_domain"/>
</dbReference>
<sequence>MEYNVSQSFTEEQRSRRRRQTDKETGKRRNEDLHQWNQRKCMILSCSKTIKEGNAVLPPSSSSADSPPAPLHSELESLFRNLSSLRPDLCALSSIGKSGEGRELWALRLSSGLKDRDDSPRALRRPMFKYVANMHGNEALGRELLDSTEIWLLPSLNPDGFAKASEGQCYLV</sequence>
<keyword evidence="6" id="KW-1185">Reference proteome</keyword>
<organism evidence="5 6">
    <name type="scientific">Caligus rogercresseyi</name>
    <name type="common">Sea louse</name>
    <dbReference type="NCBI Taxonomy" id="217165"/>
    <lineage>
        <taxon>Eukaryota</taxon>
        <taxon>Metazoa</taxon>
        <taxon>Ecdysozoa</taxon>
        <taxon>Arthropoda</taxon>
        <taxon>Crustacea</taxon>
        <taxon>Multicrustacea</taxon>
        <taxon>Hexanauplia</taxon>
        <taxon>Copepoda</taxon>
        <taxon>Siphonostomatoida</taxon>
        <taxon>Caligidae</taxon>
        <taxon>Caligus</taxon>
    </lineage>
</organism>
<dbReference type="GO" id="GO:0006518">
    <property type="term" value="P:peptide metabolic process"/>
    <property type="evidence" value="ECO:0007669"/>
    <property type="project" value="TreeGrafter"/>
</dbReference>
<reference evidence="6" key="1">
    <citation type="submission" date="2021-01" db="EMBL/GenBank/DDBJ databases">
        <title>Caligus Genome Assembly.</title>
        <authorList>
            <person name="Gallardo-Escarate C."/>
        </authorList>
    </citation>
    <scope>NUCLEOTIDE SEQUENCE [LARGE SCALE GENOMIC DNA]</scope>
</reference>
<dbReference type="OrthoDB" id="10249045at2759"/>
<dbReference type="PROSITE" id="PS52035">
    <property type="entry name" value="PEPTIDASE_M14"/>
    <property type="match status" value="1"/>
</dbReference>
<feature type="domain" description="Peptidase M14" evidence="4">
    <location>
        <begin position="67"/>
        <end position="172"/>
    </location>
</feature>
<dbReference type="AlphaFoldDB" id="A0A7T8JV48"/>
<dbReference type="Proteomes" id="UP000595437">
    <property type="component" value="Chromosome 18"/>
</dbReference>
<dbReference type="GO" id="GO:0005615">
    <property type="term" value="C:extracellular space"/>
    <property type="evidence" value="ECO:0007669"/>
    <property type="project" value="TreeGrafter"/>
</dbReference>
<keyword evidence="5" id="KW-0121">Carboxypeptidase</keyword>
<dbReference type="EMBL" id="CP045907">
    <property type="protein sequence ID" value="QQP35276.1"/>
    <property type="molecule type" value="Genomic_DNA"/>
</dbReference>
<dbReference type="PANTHER" id="PTHR11532:SF57">
    <property type="entry name" value="CARBOXYPEPTIDASE D, B"/>
    <property type="match status" value="1"/>
</dbReference>
<accession>A0A7T8JV48</accession>
<feature type="compositionally biased region" description="Basic and acidic residues" evidence="3">
    <location>
        <begin position="21"/>
        <end position="32"/>
    </location>
</feature>
<keyword evidence="5" id="KW-0645">Protease</keyword>
<comment type="similarity">
    <text evidence="1 2">Belongs to the peptidase M14 family.</text>
</comment>
<proteinExistence type="inferred from homology"/>
<evidence type="ECO:0000256" key="1">
    <source>
        <dbReference type="ARBA" id="ARBA00005988"/>
    </source>
</evidence>
<protein>
    <submittedName>
        <fullName evidence="5">Carboxypeptidase Dlike</fullName>
    </submittedName>
</protein>
<dbReference type="Pfam" id="PF00246">
    <property type="entry name" value="Peptidase_M14"/>
    <property type="match status" value="1"/>
</dbReference>
<dbReference type="PANTHER" id="PTHR11532">
    <property type="entry name" value="PROTEASE M14 CARBOXYPEPTIDASE"/>
    <property type="match status" value="1"/>
</dbReference>
<dbReference type="PRINTS" id="PR00765">
    <property type="entry name" value="CRBOXYPTASEA"/>
</dbReference>
<comment type="caution">
    <text evidence="2">Lacks conserved residue(s) required for the propagation of feature annotation.</text>
</comment>
<name>A0A7T8JV48_CALRO</name>
<dbReference type="SUPFAM" id="SSF53187">
    <property type="entry name" value="Zn-dependent exopeptidases"/>
    <property type="match status" value="1"/>
</dbReference>
<evidence type="ECO:0000313" key="5">
    <source>
        <dbReference type="EMBL" id="QQP35276.1"/>
    </source>
</evidence>
<keyword evidence="5" id="KW-0378">Hydrolase</keyword>
<gene>
    <name evidence="5" type="ORF">FKW44_023447</name>
</gene>
<dbReference type="GO" id="GO:0004181">
    <property type="term" value="F:metallocarboxypeptidase activity"/>
    <property type="evidence" value="ECO:0007669"/>
    <property type="project" value="InterPro"/>
</dbReference>
<dbReference type="GO" id="GO:0008270">
    <property type="term" value="F:zinc ion binding"/>
    <property type="evidence" value="ECO:0007669"/>
    <property type="project" value="InterPro"/>
</dbReference>
<evidence type="ECO:0000259" key="4">
    <source>
        <dbReference type="PROSITE" id="PS52035"/>
    </source>
</evidence>
<dbReference type="Gene3D" id="3.40.630.10">
    <property type="entry name" value="Zn peptidases"/>
    <property type="match status" value="1"/>
</dbReference>
<feature type="region of interest" description="Disordered" evidence="3">
    <location>
        <begin position="1"/>
        <end position="32"/>
    </location>
</feature>
<feature type="compositionally biased region" description="Low complexity" evidence="3">
    <location>
        <begin position="1"/>
        <end position="10"/>
    </location>
</feature>